<keyword evidence="13" id="KW-0472">Membrane</keyword>
<dbReference type="Gene3D" id="3.40.50.740">
    <property type="match status" value="1"/>
</dbReference>
<dbReference type="GO" id="GO:0046872">
    <property type="term" value="F:metal ion binding"/>
    <property type="evidence" value="ECO:0007669"/>
    <property type="project" value="UniProtKB-KW"/>
</dbReference>
<feature type="domain" description="4Fe-4S His(Cys)3-ligated-type" evidence="18">
    <location>
        <begin position="85"/>
        <end position="124"/>
    </location>
</feature>
<dbReference type="InterPro" id="IPR027467">
    <property type="entry name" value="MopterinOxRdtase_cofactor_BS"/>
</dbReference>
<gene>
    <name evidence="19" type="ORF">AYP45_18365</name>
</gene>
<dbReference type="Pfam" id="PF10588">
    <property type="entry name" value="NADH-G_4Fe-4S_3"/>
    <property type="match status" value="1"/>
</dbReference>
<dbReference type="Pfam" id="PF13510">
    <property type="entry name" value="Fer2_4"/>
    <property type="match status" value="1"/>
</dbReference>
<dbReference type="InterPro" id="IPR006963">
    <property type="entry name" value="Mopterin_OxRdtase_4Fe-4S_dom"/>
</dbReference>
<evidence type="ECO:0000313" key="20">
    <source>
        <dbReference type="Proteomes" id="UP000189681"/>
    </source>
</evidence>
<dbReference type="InterPro" id="IPR006656">
    <property type="entry name" value="Mopterin_OxRdtase"/>
</dbReference>
<feature type="domain" description="4Fe-4S ferredoxin-type" evidence="16">
    <location>
        <begin position="144"/>
        <end position="177"/>
    </location>
</feature>
<dbReference type="InterPro" id="IPR001041">
    <property type="entry name" value="2Fe-2S_ferredoxin-type"/>
</dbReference>
<dbReference type="FunFam" id="2.20.25.90:FF:000001">
    <property type="entry name" value="Formate dehydrogenase subunit alpha"/>
    <property type="match status" value="1"/>
</dbReference>
<comment type="subcellular location">
    <subcellularLocation>
        <location evidence="2">Membrane</location>
    </subcellularLocation>
</comment>
<evidence type="ECO:0000256" key="13">
    <source>
        <dbReference type="ARBA" id="ARBA00023136"/>
    </source>
</evidence>
<dbReference type="GO" id="GO:0022904">
    <property type="term" value="P:respiratory electron transport chain"/>
    <property type="evidence" value="ECO:0007669"/>
    <property type="project" value="TreeGrafter"/>
</dbReference>
<evidence type="ECO:0000259" key="18">
    <source>
        <dbReference type="PROSITE" id="PS51839"/>
    </source>
</evidence>
<sequence length="357" mass="39383">MVMVPKIKLNINGKTVEVNKGKTILQAANSMGIQIPTLCHDSRLEPFAACRVCMVEVERGKSSALITSCSTEATEGMVIRTDSEKVLKSRKMVLELILSDHPKDCMTCDKCGTCTLQDLAYEYQVRDSRFFEKPDGGVTADENKAIQQDTSKCILCGRCVRICAEVQQDYAIDFKHRGFSTETGLPFGKPRRETTCVLCGQCVSTCPVGSLVEKRAVGKARDWELKQVKTTCAYCGVGCTMFLNVKGNEIVKVTSKTGSVPNDGNLCVKGRFGYDFVHHPDRLTQPLIKKNGRFEEATWDEALGFIAGKLNDIKSRYGPDTIGVFSSSRCTNEENYLAMKFARAAIGTNNVDQCART</sequence>
<dbReference type="GO" id="GO:0051539">
    <property type="term" value="F:4 iron, 4 sulfur cluster binding"/>
    <property type="evidence" value="ECO:0007669"/>
    <property type="project" value="UniProtKB-KW"/>
</dbReference>
<keyword evidence="6" id="KW-0479">Metal-binding</keyword>
<evidence type="ECO:0000256" key="7">
    <source>
        <dbReference type="ARBA" id="ARBA00022737"/>
    </source>
</evidence>
<evidence type="ECO:0000256" key="14">
    <source>
        <dbReference type="ARBA" id="ARBA00034078"/>
    </source>
</evidence>
<dbReference type="SUPFAM" id="SSF54862">
    <property type="entry name" value="4Fe-4S ferredoxins"/>
    <property type="match status" value="1"/>
</dbReference>
<evidence type="ECO:0000259" key="16">
    <source>
        <dbReference type="PROSITE" id="PS51379"/>
    </source>
</evidence>
<dbReference type="InterPro" id="IPR019574">
    <property type="entry name" value="NADH_UbQ_OxRdtase_Gsu_4Fe4S-bd"/>
</dbReference>
<comment type="cofactor">
    <cofactor evidence="1">
        <name>[4Fe-4S] cluster</name>
        <dbReference type="ChEBI" id="CHEBI:49883"/>
    </cofactor>
</comment>
<dbReference type="PANTHER" id="PTHR43105">
    <property type="entry name" value="RESPIRATORY NITRATE REDUCTASE"/>
    <property type="match status" value="1"/>
</dbReference>
<dbReference type="Gene3D" id="3.10.20.740">
    <property type="match status" value="1"/>
</dbReference>
<proteinExistence type="inferred from homology"/>
<dbReference type="InterPro" id="IPR017896">
    <property type="entry name" value="4Fe4S_Fe-S-bd"/>
</dbReference>
<dbReference type="GO" id="GO:0016020">
    <property type="term" value="C:membrane"/>
    <property type="evidence" value="ECO:0007669"/>
    <property type="project" value="UniProtKB-SubCell"/>
</dbReference>
<dbReference type="STRING" id="1004156.AYP45_18365"/>
<evidence type="ECO:0000256" key="2">
    <source>
        <dbReference type="ARBA" id="ARBA00004370"/>
    </source>
</evidence>
<comment type="caution">
    <text evidence="19">The sequence shown here is derived from an EMBL/GenBank/DDBJ whole genome shotgun (WGS) entry which is preliminary data.</text>
</comment>
<dbReference type="GO" id="GO:0003954">
    <property type="term" value="F:NADH dehydrogenase activity"/>
    <property type="evidence" value="ECO:0007669"/>
    <property type="project" value="TreeGrafter"/>
</dbReference>
<dbReference type="Proteomes" id="UP000189681">
    <property type="component" value="Unassembled WGS sequence"/>
</dbReference>
<evidence type="ECO:0000256" key="1">
    <source>
        <dbReference type="ARBA" id="ARBA00001966"/>
    </source>
</evidence>
<dbReference type="PROSITE" id="PS51669">
    <property type="entry name" value="4FE4S_MOW_BIS_MGD"/>
    <property type="match status" value="1"/>
</dbReference>
<reference evidence="19 20" key="1">
    <citation type="journal article" date="2017" name="Water Res.">
        <title>Discovery and metagenomic analysis of an anammox bacterial enrichment related to Candidatus "Brocadia caroliniensis" in a full-scale glycerol-fed nitritation-denitritation separate centrate treatment process.</title>
        <authorList>
            <person name="Park H."/>
            <person name="Brotto A.C."/>
            <person name="van Loosdrecht M.C."/>
            <person name="Chandran K."/>
        </authorList>
    </citation>
    <scope>NUCLEOTIDE SEQUENCE [LARGE SCALE GENOMIC DNA]</scope>
    <source>
        <strain evidence="19">26THWARD</strain>
    </source>
</reference>
<dbReference type="SUPFAM" id="SSF54292">
    <property type="entry name" value="2Fe-2S ferredoxin-like"/>
    <property type="match status" value="1"/>
</dbReference>
<feature type="domain" description="4Fe-4S ferredoxin-type" evidence="16">
    <location>
        <begin position="188"/>
        <end position="216"/>
    </location>
</feature>
<dbReference type="FunFam" id="3.30.70.20:FF:000035">
    <property type="entry name" value="Iron hydrogenase 1"/>
    <property type="match status" value="1"/>
</dbReference>
<keyword evidence="4" id="KW-0004">4Fe-4S</keyword>
<dbReference type="AlphaFoldDB" id="A0A1V4ANY4"/>
<evidence type="ECO:0000256" key="10">
    <source>
        <dbReference type="ARBA" id="ARBA00023004"/>
    </source>
</evidence>
<feature type="domain" description="4Fe-4S Mo/W bis-MGD-type" evidence="17">
    <location>
        <begin position="225"/>
        <end position="281"/>
    </location>
</feature>
<comment type="cofactor">
    <cofactor evidence="14">
        <name>[2Fe-2S] cluster</name>
        <dbReference type="ChEBI" id="CHEBI:190135"/>
    </cofactor>
</comment>
<comment type="similarity">
    <text evidence="3">Belongs to the complex I 75 kDa subunit family.</text>
</comment>
<dbReference type="SMART" id="SM00929">
    <property type="entry name" value="NADH-G_4Fe-4S_3"/>
    <property type="match status" value="1"/>
</dbReference>
<dbReference type="InterPro" id="IPR036010">
    <property type="entry name" value="2Fe-2S_ferredoxin-like_sf"/>
</dbReference>
<dbReference type="EMBL" id="AYTS01000209">
    <property type="protein sequence ID" value="OOP54828.1"/>
    <property type="molecule type" value="Genomic_DNA"/>
</dbReference>
<evidence type="ECO:0000256" key="12">
    <source>
        <dbReference type="ARBA" id="ARBA00023027"/>
    </source>
</evidence>
<dbReference type="PANTHER" id="PTHR43105:SF14">
    <property type="entry name" value="FORMATE DEHYDROGENASE H"/>
    <property type="match status" value="1"/>
</dbReference>
<keyword evidence="11" id="KW-0411">Iron-sulfur</keyword>
<dbReference type="SUPFAM" id="SSF53706">
    <property type="entry name" value="Formate dehydrogenase/DMSO reductase, domains 1-3"/>
    <property type="match status" value="1"/>
</dbReference>
<keyword evidence="7" id="KW-0677">Repeat</keyword>
<evidence type="ECO:0000256" key="9">
    <source>
        <dbReference type="ARBA" id="ARBA00023002"/>
    </source>
</evidence>
<organism evidence="19 20">
    <name type="scientific">Candidatus Brocadia carolinensis</name>
    <dbReference type="NCBI Taxonomy" id="1004156"/>
    <lineage>
        <taxon>Bacteria</taxon>
        <taxon>Pseudomonadati</taxon>
        <taxon>Planctomycetota</taxon>
        <taxon>Candidatus Brocadiia</taxon>
        <taxon>Candidatus Brocadiales</taxon>
        <taxon>Candidatus Brocadiaceae</taxon>
        <taxon>Candidatus Brocadia</taxon>
    </lineage>
</organism>
<dbReference type="CDD" id="cd00207">
    <property type="entry name" value="fer2"/>
    <property type="match status" value="1"/>
</dbReference>
<evidence type="ECO:0000259" key="17">
    <source>
        <dbReference type="PROSITE" id="PS51669"/>
    </source>
</evidence>
<evidence type="ECO:0000259" key="15">
    <source>
        <dbReference type="PROSITE" id="PS51085"/>
    </source>
</evidence>
<protein>
    <submittedName>
        <fullName evidence="19">NADH dehydrogenase</fullName>
    </submittedName>
</protein>
<keyword evidence="10" id="KW-0408">Iron</keyword>
<dbReference type="InterPro" id="IPR050123">
    <property type="entry name" value="Prok_molybdopt-oxidoreductase"/>
</dbReference>
<evidence type="ECO:0000256" key="11">
    <source>
        <dbReference type="ARBA" id="ARBA00023014"/>
    </source>
</evidence>
<dbReference type="Pfam" id="PF04879">
    <property type="entry name" value="Molybdop_Fe4S4"/>
    <property type="match status" value="1"/>
</dbReference>
<keyword evidence="8" id="KW-1278">Translocase</keyword>
<dbReference type="SMART" id="SM00926">
    <property type="entry name" value="Molybdop_Fe4S4"/>
    <property type="match status" value="1"/>
</dbReference>
<evidence type="ECO:0000256" key="4">
    <source>
        <dbReference type="ARBA" id="ARBA00022485"/>
    </source>
</evidence>
<dbReference type="PROSITE" id="PS51085">
    <property type="entry name" value="2FE2S_FER_2"/>
    <property type="match status" value="1"/>
</dbReference>
<name>A0A1V4ANY4_9BACT</name>
<dbReference type="Gene3D" id="3.30.70.20">
    <property type="match status" value="1"/>
</dbReference>
<dbReference type="Gene3D" id="2.20.25.90">
    <property type="entry name" value="ADC-like domains"/>
    <property type="match status" value="1"/>
</dbReference>
<feature type="domain" description="2Fe-2S ferredoxin-type" evidence="15">
    <location>
        <begin position="5"/>
        <end position="85"/>
    </location>
</feature>
<dbReference type="PROSITE" id="PS51839">
    <property type="entry name" value="4FE4S_HC3"/>
    <property type="match status" value="1"/>
</dbReference>
<dbReference type="PROSITE" id="PS00198">
    <property type="entry name" value="4FE4S_FER_1"/>
    <property type="match status" value="1"/>
</dbReference>
<keyword evidence="5" id="KW-0001">2Fe-2S</keyword>
<dbReference type="GO" id="GO:0051537">
    <property type="term" value="F:2 iron, 2 sulfur cluster binding"/>
    <property type="evidence" value="ECO:0007669"/>
    <property type="project" value="UniProtKB-KW"/>
</dbReference>
<keyword evidence="9" id="KW-0560">Oxidoreductase</keyword>
<dbReference type="Pfam" id="PF12838">
    <property type="entry name" value="Fer4_7"/>
    <property type="match status" value="1"/>
</dbReference>
<dbReference type="PROSITE" id="PS00551">
    <property type="entry name" value="MOLYBDOPTERIN_PROK_1"/>
    <property type="match status" value="1"/>
</dbReference>
<dbReference type="Pfam" id="PF00384">
    <property type="entry name" value="Molybdopterin"/>
    <property type="match status" value="1"/>
</dbReference>
<evidence type="ECO:0000313" key="19">
    <source>
        <dbReference type="EMBL" id="OOP54828.1"/>
    </source>
</evidence>
<evidence type="ECO:0000256" key="3">
    <source>
        <dbReference type="ARBA" id="ARBA00005404"/>
    </source>
</evidence>
<dbReference type="InterPro" id="IPR017900">
    <property type="entry name" value="4Fe4S_Fe_S_CS"/>
</dbReference>
<evidence type="ECO:0000256" key="6">
    <source>
        <dbReference type="ARBA" id="ARBA00022723"/>
    </source>
</evidence>
<evidence type="ECO:0000256" key="8">
    <source>
        <dbReference type="ARBA" id="ARBA00022967"/>
    </source>
</evidence>
<dbReference type="FunFam" id="3.10.20.740:FF:000004">
    <property type="entry name" value="NADH-quinone oxidoreductase"/>
    <property type="match status" value="1"/>
</dbReference>
<evidence type="ECO:0000256" key="5">
    <source>
        <dbReference type="ARBA" id="ARBA00022714"/>
    </source>
</evidence>
<accession>A0A1V4ANY4</accession>
<dbReference type="PROSITE" id="PS51379">
    <property type="entry name" value="4FE4S_FER_2"/>
    <property type="match status" value="2"/>
</dbReference>
<keyword evidence="12" id="KW-0520">NAD</keyword>